<dbReference type="EMBL" id="CADCXU010030439">
    <property type="protein sequence ID" value="CAB0016540.1"/>
    <property type="molecule type" value="Genomic_DNA"/>
</dbReference>
<organism evidence="2 3">
    <name type="scientific">Nesidiocoris tenuis</name>
    <dbReference type="NCBI Taxonomy" id="355587"/>
    <lineage>
        <taxon>Eukaryota</taxon>
        <taxon>Metazoa</taxon>
        <taxon>Ecdysozoa</taxon>
        <taxon>Arthropoda</taxon>
        <taxon>Hexapoda</taxon>
        <taxon>Insecta</taxon>
        <taxon>Pterygota</taxon>
        <taxon>Neoptera</taxon>
        <taxon>Paraneoptera</taxon>
        <taxon>Hemiptera</taxon>
        <taxon>Heteroptera</taxon>
        <taxon>Panheteroptera</taxon>
        <taxon>Cimicomorpha</taxon>
        <taxon>Miridae</taxon>
        <taxon>Dicyphina</taxon>
        <taxon>Nesidiocoris</taxon>
    </lineage>
</organism>
<proteinExistence type="predicted"/>
<evidence type="ECO:0000313" key="2">
    <source>
        <dbReference type="EMBL" id="CAB0016540.1"/>
    </source>
</evidence>
<keyword evidence="3" id="KW-1185">Reference proteome</keyword>
<evidence type="ECO:0000313" key="3">
    <source>
        <dbReference type="Proteomes" id="UP000479000"/>
    </source>
</evidence>
<reference evidence="2 3" key="1">
    <citation type="submission" date="2020-02" db="EMBL/GenBank/DDBJ databases">
        <authorList>
            <person name="Ferguson B K."/>
        </authorList>
    </citation>
    <scope>NUCLEOTIDE SEQUENCE [LARGE SCALE GENOMIC DNA]</scope>
</reference>
<protein>
    <submittedName>
        <fullName evidence="2">Uncharacterized protein</fullName>
    </submittedName>
</protein>
<evidence type="ECO:0000313" key="1">
    <source>
        <dbReference type="EMBL" id="CAB0016539.1"/>
    </source>
</evidence>
<accession>A0A6H5HII1</accession>
<name>A0A6H5HII1_9HEMI</name>
<dbReference type="EMBL" id="CADCXU010030436">
    <property type="protein sequence ID" value="CAB0016539.1"/>
    <property type="molecule type" value="Genomic_DNA"/>
</dbReference>
<dbReference type="Proteomes" id="UP000479000">
    <property type="component" value="Unassembled WGS sequence"/>
</dbReference>
<gene>
    <name evidence="1" type="ORF">NTEN_LOCUS20706</name>
    <name evidence="2" type="ORF">NTEN_LOCUS20707</name>
</gene>
<dbReference type="AlphaFoldDB" id="A0A6H5HII1"/>
<sequence>MKVLIYRLYYVEGIENLEPSDEWTINTGVFIIEIPIRCRSFSSTHLNYDFGSGRLFEYNQSYVVYTQYFHILIREFFTQCD</sequence>